<evidence type="ECO:0000313" key="1">
    <source>
        <dbReference type="EMBL" id="KAL0523450.1"/>
    </source>
</evidence>
<dbReference type="AlphaFoldDB" id="A0AAW3BKS1"/>
<reference evidence="1 2" key="1">
    <citation type="submission" date="2024-02" db="EMBL/GenBank/DDBJ databases">
        <title>FIRST GENOME SEQUENCES OF Leishmania (Viannia) shawi, Leishmania (Viannia) lindenbergi AND Leishmania (Viannia) utingensis.</title>
        <authorList>
            <person name="Resadore F."/>
            <person name="Custodio M.G.F."/>
            <person name="Boite M.C."/>
            <person name="Cupolillo E."/>
            <person name="Ferreira G.E.M."/>
        </authorList>
    </citation>
    <scope>NUCLEOTIDE SEQUENCE [LARGE SCALE GENOMIC DNA]</scope>
    <source>
        <strain evidence="1 2">MDAS/BR/1979/M5533</strain>
    </source>
</reference>
<comment type="caution">
    <text evidence="1">The sequence shown here is derived from an EMBL/GenBank/DDBJ whole genome shotgun (WGS) entry which is preliminary data.</text>
</comment>
<dbReference type="Proteomes" id="UP001501274">
    <property type="component" value="Unassembled WGS sequence"/>
</dbReference>
<dbReference type="EMBL" id="JBAMZN010000027">
    <property type="protein sequence ID" value="KAL0523450.1"/>
    <property type="molecule type" value="Genomic_DNA"/>
</dbReference>
<proteinExistence type="predicted"/>
<accession>A0AAW3BKS1</accession>
<gene>
    <name evidence="1" type="ORF">Q4I28_004586</name>
</gene>
<keyword evidence="2" id="KW-1185">Reference proteome</keyword>
<organism evidence="1 2">
    <name type="scientific">Leishmania naiffi</name>
    <dbReference type="NCBI Taxonomy" id="5678"/>
    <lineage>
        <taxon>Eukaryota</taxon>
        <taxon>Discoba</taxon>
        <taxon>Euglenozoa</taxon>
        <taxon>Kinetoplastea</taxon>
        <taxon>Metakinetoplastina</taxon>
        <taxon>Trypanosomatida</taxon>
        <taxon>Trypanosomatidae</taxon>
        <taxon>Leishmaniinae</taxon>
        <taxon>Leishmania</taxon>
        <taxon>Leishmania naiffi species complex</taxon>
    </lineage>
</organism>
<protein>
    <submittedName>
        <fullName evidence="1">Uncharacterized protein</fullName>
    </submittedName>
</protein>
<name>A0AAW3BKS1_9TRYP</name>
<sequence>MHLHSPPPPLLSTHVLASLPFRGRHHLLPTPTSPTAAPRLSRKLRLFRPLPLPPPSLFSFLHSEAMMRKTSLYAFAATRKALVGNGPTFHTAGDNNNTSDIQNAFPMNERGIRSSSPFPEPNTAIYDTYMPWTYFQPIDVNINKMPEPEAKYYQFHTKKPWDVSTTDLIEIQSRKKYVQGVGYFLMVIYVYFLMPKEKSYSGETGSDGFFVMLPKNQPEKF</sequence>
<evidence type="ECO:0000313" key="2">
    <source>
        <dbReference type="Proteomes" id="UP001501274"/>
    </source>
</evidence>